<sequence>TLQSSEVVGLPEQSPREPMLVVSRHAAGGYGRLEISVRTCEAPAQQGVEATKFVGAGLSWGRAACRSGGRRRRHQSLLGSAGRKDGMRE</sequence>
<feature type="non-terminal residue" evidence="2">
    <location>
        <position position="1"/>
    </location>
</feature>
<proteinExistence type="predicted"/>
<evidence type="ECO:0000256" key="1">
    <source>
        <dbReference type="SAM" id="MobiDB-lite"/>
    </source>
</evidence>
<gene>
    <name evidence="2" type="ORF">PR003_g35079</name>
</gene>
<feature type="region of interest" description="Disordered" evidence="1">
    <location>
        <begin position="67"/>
        <end position="89"/>
    </location>
</feature>
<evidence type="ECO:0000313" key="3">
    <source>
        <dbReference type="Proteomes" id="UP000434957"/>
    </source>
</evidence>
<reference evidence="2 3" key="1">
    <citation type="submission" date="2018-08" db="EMBL/GenBank/DDBJ databases">
        <title>Genomic investigation of the strawberry pathogen Phytophthora fragariae indicates pathogenicity is determined by transcriptional variation in three key races.</title>
        <authorList>
            <person name="Adams T.M."/>
            <person name="Armitage A.D."/>
            <person name="Sobczyk M.K."/>
            <person name="Bates H.J."/>
            <person name="Dunwell J.M."/>
            <person name="Nellist C.F."/>
            <person name="Harrison R.J."/>
        </authorList>
    </citation>
    <scope>NUCLEOTIDE SEQUENCE [LARGE SCALE GENOMIC DNA]</scope>
    <source>
        <strain evidence="2 3">SCRP333</strain>
    </source>
</reference>
<comment type="caution">
    <text evidence="2">The sequence shown here is derived from an EMBL/GenBank/DDBJ whole genome shotgun (WGS) entry which is preliminary data.</text>
</comment>
<keyword evidence="3" id="KW-1185">Reference proteome</keyword>
<evidence type="ECO:0000313" key="2">
    <source>
        <dbReference type="EMBL" id="KAE9258758.1"/>
    </source>
</evidence>
<organism evidence="2 3">
    <name type="scientific">Phytophthora rubi</name>
    <dbReference type="NCBI Taxonomy" id="129364"/>
    <lineage>
        <taxon>Eukaryota</taxon>
        <taxon>Sar</taxon>
        <taxon>Stramenopiles</taxon>
        <taxon>Oomycota</taxon>
        <taxon>Peronosporomycetes</taxon>
        <taxon>Peronosporales</taxon>
        <taxon>Peronosporaceae</taxon>
        <taxon>Phytophthora</taxon>
    </lineage>
</organism>
<accession>A0A6A4APY4</accession>
<dbReference type="AlphaFoldDB" id="A0A6A4APY4"/>
<dbReference type="Proteomes" id="UP000434957">
    <property type="component" value="Unassembled WGS sequence"/>
</dbReference>
<name>A0A6A4APY4_9STRA</name>
<protein>
    <submittedName>
        <fullName evidence="2">Uncharacterized protein</fullName>
    </submittedName>
</protein>
<dbReference type="EMBL" id="QXFT01013191">
    <property type="protein sequence ID" value="KAE9258758.1"/>
    <property type="molecule type" value="Genomic_DNA"/>
</dbReference>